<feature type="repeat" description="ANK" evidence="11">
    <location>
        <begin position="103"/>
        <end position="135"/>
    </location>
</feature>
<evidence type="ECO:0000313" key="14">
    <source>
        <dbReference type="Proteomes" id="UP000197138"/>
    </source>
</evidence>
<dbReference type="Pfam" id="PF07714">
    <property type="entry name" value="PK_Tyr_Ser-Thr"/>
    <property type="match status" value="1"/>
</dbReference>
<accession>A0A218XHU0</accession>
<evidence type="ECO:0000256" key="11">
    <source>
        <dbReference type="PROSITE-ProRule" id="PRU00023"/>
    </source>
</evidence>
<dbReference type="Pfam" id="PF12796">
    <property type="entry name" value="Ank_2"/>
    <property type="match status" value="1"/>
</dbReference>
<comment type="similarity">
    <text evidence="1">Belongs to the protein kinase superfamily. TKL Ser/Thr protein kinase family.</text>
</comment>
<dbReference type="PRINTS" id="PR00109">
    <property type="entry name" value="TYRKINASE"/>
</dbReference>
<evidence type="ECO:0000256" key="1">
    <source>
        <dbReference type="ARBA" id="ARBA00005843"/>
    </source>
</evidence>
<keyword evidence="6" id="KW-0418">Kinase</keyword>
<dbReference type="PANTHER" id="PTHR44329">
    <property type="entry name" value="SERINE/THREONINE-PROTEIN KINASE TNNI3K-RELATED"/>
    <property type="match status" value="1"/>
</dbReference>
<dbReference type="EMBL" id="MTKT01001287">
    <property type="protein sequence ID" value="OWM84775.1"/>
    <property type="molecule type" value="Genomic_DNA"/>
</dbReference>
<keyword evidence="7" id="KW-0067">ATP-binding</keyword>
<dbReference type="GO" id="GO:0004674">
    <property type="term" value="F:protein serine/threonine kinase activity"/>
    <property type="evidence" value="ECO:0007669"/>
    <property type="project" value="UniProtKB-EC"/>
</dbReference>
<dbReference type="PANTHER" id="PTHR44329:SF7">
    <property type="entry name" value="OS02G0608500 PROTEIN"/>
    <property type="match status" value="1"/>
</dbReference>
<dbReference type="Proteomes" id="UP000197138">
    <property type="component" value="Unassembled WGS sequence"/>
</dbReference>
<name>A0A218XHU0_PUNGR</name>
<evidence type="ECO:0000259" key="12">
    <source>
        <dbReference type="PROSITE" id="PS50011"/>
    </source>
</evidence>
<keyword evidence="15" id="KW-1185">Reference proteome</keyword>
<evidence type="ECO:0000256" key="8">
    <source>
        <dbReference type="ARBA" id="ARBA00023043"/>
    </source>
</evidence>
<dbReference type="AlphaFoldDB" id="A0A218XHU0"/>
<dbReference type="FunFam" id="3.30.200.20:FF:000180">
    <property type="entry name" value="serine/threonine-protein kinase STY46-like"/>
    <property type="match status" value="1"/>
</dbReference>
<evidence type="ECO:0000313" key="16">
    <source>
        <dbReference type="RefSeq" id="XP_031390002.1"/>
    </source>
</evidence>
<dbReference type="GeneID" id="116202555"/>
<dbReference type="FunFam" id="1.10.510.10:FF:000355">
    <property type="entry name" value="Integrin-linked protein kinase family"/>
    <property type="match status" value="1"/>
</dbReference>
<keyword evidence="3" id="KW-0808">Transferase</keyword>
<dbReference type="PROSITE" id="PS50297">
    <property type="entry name" value="ANK_REP_REGION"/>
    <property type="match status" value="1"/>
</dbReference>
<dbReference type="EC" id="2.7.11.1" evidence="2"/>
<reference evidence="16" key="4">
    <citation type="submission" date="2025-04" db="UniProtKB">
        <authorList>
            <consortium name="RefSeq"/>
        </authorList>
    </citation>
    <scope>IDENTIFICATION</scope>
    <source>
        <tissue evidence="16">Leaf</tissue>
    </source>
</reference>
<dbReference type="GO" id="GO:0005737">
    <property type="term" value="C:cytoplasm"/>
    <property type="evidence" value="ECO:0007669"/>
    <property type="project" value="UniProtKB-ARBA"/>
</dbReference>
<dbReference type="Gene3D" id="1.25.40.20">
    <property type="entry name" value="Ankyrin repeat-containing domain"/>
    <property type="match status" value="1"/>
</dbReference>
<dbReference type="Gene3D" id="1.10.510.10">
    <property type="entry name" value="Transferase(Phosphotransferase) domain 1"/>
    <property type="match status" value="1"/>
</dbReference>
<dbReference type="InterPro" id="IPR002110">
    <property type="entry name" value="Ankyrin_rpt"/>
</dbReference>
<reference evidence="14" key="1">
    <citation type="journal article" date="2017" name="Plant J.">
        <title>The pomegranate (Punica granatum L.) genome and the genomics of punicalagin biosynthesis.</title>
        <authorList>
            <person name="Qin G."/>
            <person name="Xu C."/>
            <person name="Ming R."/>
            <person name="Tang H."/>
            <person name="Guyot R."/>
            <person name="Kramer E.M."/>
            <person name="Hu Y."/>
            <person name="Yi X."/>
            <person name="Qi Y."/>
            <person name="Xu X."/>
            <person name="Gao Z."/>
            <person name="Pan H."/>
            <person name="Jian J."/>
            <person name="Tian Y."/>
            <person name="Yue Z."/>
            <person name="Xu Y."/>
        </authorList>
    </citation>
    <scope>NUCLEOTIDE SEQUENCE [LARGE SCALE GENOMIC DNA]</scope>
    <source>
        <strain evidence="14">cv. Dabenzi</strain>
    </source>
</reference>
<keyword evidence="4" id="KW-0677">Repeat</keyword>
<dbReference type="CDD" id="cd13999">
    <property type="entry name" value="STKc_MAP3K-like"/>
    <property type="match status" value="1"/>
</dbReference>
<reference evidence="15" key="3">
    <citation type="journal article" date="2020" name="Plant Biotechnol. J.">
        <title>The pomegranate (Punica granatum L.) draft genome dissects genetic divergence between soft- and hard-seeded cultivars.</title>
        <authorList>
            <person name="Luo X."/>
            <person name="Li H."/>
            <person name="Wu Z."/>
            <person name="Yao W."/>
            <person name="Zhao P."/>
            <person name="Cao D."/>
            <person name="Yu H."/>
            <person name="Li K."/>
            <person name="Poudel K."/>
            <person name="Zhao D."/>
            <person name="Zhang F."/>
            <person name="Xia X."/>
            <person name="Chen L."/>
            <person name="Wang Q."/>
            <person name="Jing D."/>
            <person name="Cao S."/>
        </authorList>
    </citation>
    <scope>NUCLEOTIDE SEQUENCE [LARGE SCALE GENOMIC DNA]</scope>
</reference>
<dbReference type="OrthoDB" id="4062651at2759"/>
<dbReference type="RefSeq" id="XP_031390002.1">
    <property type="nucleotide sequence ID" value="XM_031534142.1"/>
</dbReference>
<dbReference type="PIRSF" id="PIRSF000654">
    <property type="entry name" value="Integrin-linked_kinase"/>
    <property type="match status" value="1"/>
</dbReference>
<gene>
    <name evidence="16" type="primary">LOC116202555</name>
    <name evidence="13" type="ORF">CDL15_Pgr027562</name>
</gene>
<sequence length="472" mass="53417">MDLVAQLRRGISRQFSTGSIKRSLSRQFTRQSSLDPRRHNLRFSFGRQSSLDPIRRSPQNDRFSVPENLDSTMQLLFLACRGDVKGVEDLLNEGVDVNSIDLDGRTALHIAACEGHVEVVELLLSRKANIDARDRWGSTAVADAKFYGHEEVYNILKSRGAILPKMRKTPMAVTNPREVPDYELNPLELQVRRADGISKGTYQVAKWNGTKVSVKILDKESCSQPDTINAFKHELELLEKARHPNVVQFVGAVTQNIPMMIVLEYPSKGDLESYLRVKGRLAPAKVLRFALDIARGMNYLHETKPNPIIHCDLKPKNILVDSGGILKVAGFGLARLSRLSPDKAKLGCPEARAELLSPYTAPEVYKDEIFERSVDAFSFGLILYGMMEGVQPFHPKPPQEAARIMCLDGLRPPFKIKPKHYPPDLRELIEECWDPQPVVRPTFSEIIVRLNRILTSCSKQAWWKDTFKLPWK</sequence>
<evidence type="ECO:0000256" key="2">
    <source>
        <dbReference type="ARBA" id="ARBA00012513"/>
    </source>
</evidence>
<dbReference type="SMART" id="SM00248">
    <property type="entry name" value="ANK"/>
    <property type="match status" value="3"/>
</dbReference>
<evidence type="ECO:0000256" key="10">
    <source>
        <dbReference type="ARBA" id="ARBA00048679"/>
    </source>
</evidence>
<reference evidence="13" key="2">
    <citation type="submission" date="2017-06" db="EMBL/GenBank/DDBJ databases">
        <title>The pomegranate genome and the genomics of punicalagin biosynthesis.</title>
        <authorList>
            <person name="Xu C."/>
        </authorList>
    </citation>
    <scope>NUCLEOTIDE SEQUENCE [LARGE SCALE GENOMIC DNA]</scope>
    <source>
        <tissue evidence="13">Fresh leaf</tissue>
    </source>
</reference>
<keyword evidence="8 11" id="KW-0040">ANK repeat</keyword>
<evidence type="ECO:0000256" key="4">
    <source>
        <dbReference type="ARBA" id="ARBA00022737"/>
    </source>
</evidence>
<comment type="catalytic activity">
    <reaction evidence="10">
        <text>L-seryl-[protein] + ATP = O-phospho-L-seryl-[protein] + ADP + H(+)</text>
        <dbReference type="Rhea" id="RHEA:17989"/>
        <dbReference type="Rhea" id="RHEA-COMP:9863"/>
        <dbReference type="Rhea" id="RHEA-COMP:11604"/>
        <dbReference type="ChEBI" id="CHEBI:15378"/>
        <dbReference type="ChEBI" id="CHEBI:29999"/>
        <dbReference type="ChEBI" id="CHEBI:30616"/>
        <dbReference type="ChEBI" id="CHEBI:83421"/>
        <dbReference type="ChEBI" id="CHEBI:456216"/>
        <dbReference type="EC" id="2.7.11.1"/>
    </reaction>
</comment>
<proteinExistence type="inferred from homology"/>
<evidence type="ECO:0000256" key="9">
    <source>
        <dbReference type="ARBA" id="ARBA00047899"/>
    </source>
</evidence>
<evidence type="ECO:0000256" key="7">
    <source>
        <dbReference type="ARBA" id="ARBA00022840"/>
    </source>
</evidence>
<dbReference type="InterPro" id="IPR051681">
    <property type="entry name" value="Ser/Thr_Kinases-Pseudokinases"/>
</dbReference>
<comment type="catalytic activity">
    <reaction evidence="9">
        <text>L-threonyl-[protein] + ATP = O-phospho-L-threonyl-[protein] + ADP + H(+)</text>
        <dbReference type="Rhea" id="RHEA:46608"/>
        <dbReference type="Rhea" id="RHEA-COMP:11060"/>
        <dbReference type="Rhea" id="RHEA-COMP:11605"/>
        <dbReference type="ChEBI" id="CHEBI:15378"/>
        <dbReference type="ChEBI" id="CHEBI:30013"/>
        <dbReference type="ChEBI" id="CHEBI:30616"/>
        <dbReference type="ChEBI" id="CHEBI:61977"/>
        <dbReference type="ChEBI" id="CHEBI:456216"/>
        <dbReference type="EC" id="2.7.11.1"/>
    </reaction>
</comment>
<dbReference type="Proteomes" id="UP000515151">
    <property type="component" value="Chromosome 4"/>
</dbReference>
<organism evidence="13 14">
    <name type="scientific">Punica granatum</name>
    <name type="common">Pomegranate</name>
    <dbReference type="NCBI Taxonomy" id="22663"/>
    <lineage>
        <taxon>Eukaryota</taxon>
        <taxon>Viridiplantae</taxon>
        <taxon>Streptophyta</taxon>
        <taxon>Embryophyta</taxon>
        <taxon>Tracheophyta</taxon>
        <taxon>Spermatophyta</taxon>
        <taxon>Magnoliopsida</taxon>
        <taxon>eudicotyledons</taxon>
        <taxon>Gunneridae</taxon>
        <taxon>Pentapetalae</taxon>
        <taxon>rosids</taxon>
        <taxon>malvids</taxon>
        <taxon>Myrtales</taxon>
        <taxon>Lythraceae</taxon>
        <taxon>Punica</taxon>
    </lineage>
</organism>
<dbReference type="FunFam" id="1.25.40.20:FF:000211">
    <property type="entry name" value="Integrin-linked protein kinase 1"/>
    <property type="match status" value="1"/>
</dbReference>
<dbReference type="InterPro" id="IPR008271">
    <property type="entry name" value="Ser/Thr_kinase_AS"/>
</dbReference>
<dbReference type="InterPro" id="IPR036770">
    <property type="entry name" value="Ankyrin_rpt-contain_sf"/>
</dbReference>
<feature type="domain" description="Protein kinase" evidence="12">
    <location>
        <begin position="187"/>
        <end position="454"/>
    </location>
</feature>
<protein>
    <recommendedName>
        <fullName evidence="2">non-specific serine/threonine protein kinase</fullName>
        <ecNumber evidence="2">2.7.11.1</ecNumber>
    </recommendedName>
</protein>
<dbReference type="PROSITE" id="PS50088">
    <property type="entry name" value="ANK_REPEAT"/>
    <property type="match status" value="1"/>
</dbReference>
<keyword evidence="5" id="KW-0547">Nucleotide-binding</keyword>
<evidence type="ECO:0000313" key="13">
    <source>
        <dbReference type="EMBL" id="OWM84775.1"/>
    </source>
</evidence>
<dbReference type="Gene3D" id="3.30.200.20">
    <property type="entry name" value="Phosphorylase Kinase, domain 1"/>
    <property type="match status" value="1"/>
</dbReference>
<dbReference type="SMART" id="SM00220">
    <property type="entry name" value="S_TKc"/>
    <property type="match status" value="1"/>
</dbReference>
<evidence type="ECO:0000313" key="15">
    <source>
        <dbReference type="Proteomes" id="UP000515151"/>
    </source>
</evidence>
<evidence type="ECO:0000256" key="6">
    <source>
        <dbReference type="ARBA" id="ARBA00022777"/>
    </source>
</evidence>
<dbReference type="InterPro" id="IPR001245">
    <property type="entry name" value="Ser-Thr/Tyr_kinase_cat_dom"/>
</dbReference>
<dbReference type="SUPFAM" id="SSF48403">
    <property type="entry name" value="Ankyrin repeat"/>
    <property type="match status" value="1"/>
</dbReference>
<dbReference type="PROSITE" id="PS50011">
    <property type="entry name" value="PROTEIN_KINASE_DOM"/>
    <property type="match status" value="1"/>
</dbReference>
<dbReference type="InterPro" id="IPR011009">
    <property type="entry name" value="Kinase-like_dom_sf"/>
</dbReference>
<dbReference type="PROSITE" id="PS00108">
    <property type="entry name" value="PROTEIN_KINASE_ST"/>
    <property type="match status" value="1"/>
</dbReference>
<dbReference type="SUPFAM" id="SSF56112">
    <property type="entry name" value="Protein kinase-like (PK-like)"/>
    <property type="match status" value="1"/>
</dbReference>
<dbReference type="InterPro" id="IPR000719">
    <property type="entry name" value="Prot_kinase_dom"/>
</dbReference>
<evidence type="ECO:0000256" key="3">
    <source>
        <dbReference type="ARBA" id="ARBA00022679"/>
    </source>
</evidence>
<evidence type="ECO:0000256" key="5">
    <source>
        <dbReference type="ARBA" id="ARBA00022741"/>
    </source>
</evidence>
<dbReference type="GO" id="GO:0005524">
    <property type="term" value="F:ATP binding"/>
    <property type="evidence" value="ECO:0007669"/>
    <property type="project" value="UniProtKB-KW"/>
</dbReference>